<keyword evidence="3" id="KW-1185">Reference proteome</keyword>
<evidence type="ECO:0000313" key="2">
    <source>
        <dbReference type="EMBL" id="KAJ6989645.1"/>
    </source>
</evidence>
<reference evidence="2" key="1">
    <citation type="journal article" date="2023" name="Mol. Ecol. Resour.">
        <title>Chromosome-level genome assembly of a triploid poplar Populus alba 'Berolinensis'.</title>
        <authorList>
            <person name="Chen S."/>
            <person name="Yu Y."/>
            <person name="Wang X."/>
            <person name="Wang S."/>
            <person name="Zhang T."/>
            <person name="Zhou Y."/>
            <person name="He R."/>
            <person name="Meng N."/>
            <person name="Wang Y."/>
            <person name="Liu W."/>
            <person name="Liu Z."/>
            <person name="Liu J."/>
            <person name="Guo Q."/>
            <person name="Huang H."/>
            <person name="Sederoff R.R."/>
            <person name="Wang G."/>
            <person name="Qu G."/>
            <person name="Chen S."/>
        </authorList>
    </citation>
    <scope>NUCLEOTIDE SEQUENCE</scope>
    <source>
        <strain evidence="2">SC-2020</strain>
    </source>
</reference>
<dbReference type="InterPro" id="IPR000477">
    <property type="entry name" value="RT_dom"/>
</dbReference>
<evidence type="ECO:0000313" key="3">
    <source>
        <dbReference type="Proteomes" id="UP001164929"/>
    </source>
</evidence>
<dbReference type="Pfam" id="PF00078">
    <property type="entry name" value="RVT_1"/>
    <property type="match status" value="1"/>
</dbReference>
<proteinExistence type="predicted"/>
<dbReference type="SUPFAM" id="SSF56672">
    <property type="entry name" value="DNA/RNA polymerases"/>
    <property type="match status" value="1"/>
</dbReference>
<dbReference type="InterPro" id="IPR043502">
    <property type="entry name" value="DNA/RNA_pol_sf"/>
</dbReference>
<dbReference type="CDD" id="cd01650">
    <property type="entry name" value="RT_nLTR_like"/>
    <property type="match status" value="1"/>
</dbReference>
<dbReference type="PANTHER" id="PTHR33116:SF78">
    <property type="entry name" value="OS12G0587133 PROTEIN"/>
    <property type="match status" value="1"/>
</dbReference>
<dbReference type="Pfam" id="PF13966">
    <property type="entry name" value="zf-RVT"/>
    <property type="match status" value="1"/>
</dbReference>
<dbReference type="InterPro" id="IPR026960">
    <property type="entry name" value="RVT-Znf"/>
</dbReference>
<dbReference type="AlphaFoldDB" id="A0AAD6QFY2"/>
<comment type="caution">
    <text evidence="2">The sequence shown here is derived from an EMBL/GenBank/DDBJ whole genome shotgun (WGS) entry which is preliminary data.</text>
</comment>
<dbReference type="EMBL" id="JAQIZT010000007">
    <property type="protein sequence ID" value="KAJ6989645.1"/>
    <property type="molecule type" value="Genomic_DNA"/>
</dbReference>
<dbReference type="PROSITE" id="PS50878">
    <property type="entry name" value="RT_POL"/>
    <property type="match status" value="1"/>
</dbReference>
<feature type="domain" description="Reverse transcriptase" evidence="1">
    <location>
        <begin position="38"/>
        <end position="304"/>
    </location>
</feature>
<sequence>MPSKLSLDKSPGLDGYNAFFFKNCWSIIGAEFTAAVMYFFSTSSMPRCVNATRIALVPKVANPSGMHDYRPISCCNVLYKCISKVLVRKLKTALEDVIGPSQSTFLPGRNISEAILLTQELMHNSHLQSGPPRCAIKVDLQKAFDTVRWDYILAGLKAVGIPHHIMSWIKICISTAHYTVTFNGALHGFFSATRGIRQGDPLSPYLFVLAMEGLGGIISQHTQHQKFKYHWRCAPNCITHLCFADDLMLYCYADTESVAIIKHCMDSFSNLSGLNINHAKSSVYLSGVDDALKTSICNHLGIQLGTLPVRYLRVPLISTRLTHADFVPLVEHILARIKLWTSSSLTYAGRLQLIKAVLFSIQVYWSFLFILPRMTIRKIEGIFSAFLWRGTALTHSGAKVAWQSICFLLREGGLGIKRLKTWNTAATMKHIWHLLVDKESVWTLWVNTILLRNRSLWHINIPSNPSWSWRKILQAREQCRGRFLSCIGNGLSTSLWFDYWLLEGKRIIDVISSRRLTSTGLCWNARVSDIIQGNHWVFPQLPELQSTWAAISFHPHPAREDQCVWTGHHFGNFSIHSAWDMLREHRLATFMHRLLWFKGHVPRQSFILWLTSISRLRTMDTLHGVITDPTCVLCNLQEENHDHLFFACTYTRSVWGAVCNRVNIYWPFLPWERFLQWAASYYKKKNDFDHIITRLLLSTTVYFLWHERNKRVFTNTTQTYQVTTEVIFQQIRTQIRNMDHVGISAQTLAIWNLQDEEKVVNS</sequence>
<gene>
    <name evidence="2" type="ORF">NC653_018203</name>
</gene>
<name>A0AAD6QFY2_9ROSI</name>
<dbReference type="Proteomes" id="UP001164929">
    <property type="component" value="Chromosome 7"/>
</dbReference>
<evidence type="ECO:0000259" key="1">
    <source>
        <dbReference type="PROSITE" id="PS50878"/>
    </source>
</evidence>
<accession>A0AAD6QFY2</accession>
<dbReference type="PANTHER" id="PTHR33116">
    <property type="entry name" value="REVERSE TRANSCRIPTASE ZINC-BINDING DOMAIN-CONTAINING PROTEIN-RELATED-RELATED"/>
    <property type="match status" value="1"/>
</dbReference>
<organism evidence="2 3">
    <name type="scientific">Populus alba x Populus x berolinensis</name>
    <dbReference type="NCBI Taxonomy" id="444605"/>
    <lineage>
        <taxon>Eukaryota</taxon>
        <taxon>Viridiplantae</taxon>
        <taxon>Streptophyta</taxon>
        <taxon>Embryophyta</taxon>
        <taxon>Tracheophyta</taxon>
        <taxon>Spermatophyta</taxon>
        <taxon>Magnoliopsida</taxon>
        <taxon>eudicotyledons</taxon>
        <taxon>Gunneridae</taxon>
        <taxon>Pentapetalae</taxon>
        <taxon>rosids</taxon>
        <taxon>fabids</taxon>
        <taxon>Malpighiales</taxon>
        <taxon>Salicaceae</taxon>
        <taxon>Saliceae</taxon>
        <taxon>Populus</taxon>
    </lineage>
</organism>
<protein>
    <recommendedName>
        <fullName evidence="1">Reverse transcriptase domain-containing protein</fullName>
    </recommendedName>
</protein>